<organism evidence="2 3">
    <name type="scientific">Arenibacter algicola</name>
    <dbReference type="NCBI Taxonomy" id="616991"/>
    <lineage>
        <taxon>Bacteria</taxon>
        <taxon>Pseudomonadati</taxon>
        <taxon>Bacteroidota</taxon>
        <taxon>Flavobacteriia</taxon>
        <taxon>Flavobacteriales</taxon>
        <taxon>Flavobacteriaceae</taxon>
        <taxon>Arenibacter</taxon>
    </lineage>
</organism>
<gene>
    <name evidence="2" type="ORF">AREALGSMS7_01115</name>
</gene>
<dbReference type="AlphaFoldDB" id="A0A221UTL7"/>
<sequence length="65" mass="7122">MNLATKIIINLGLFIGFFFALGFIIIYSKKGEGATSGSLGVILILVFVFTLKVVWKKNNANNNVE</sequence>
<keyword evidence="1" id="KW-0812">Transmembrane</keyword>
<feature type="transmembrane region" description="Helical" evidence="1">
    <location>
        <begin position="7"/>
        <end position="28"/>
    </location>
</feature>
<accession>A0A221UTL7</accession>
<dbReference type="RefSeq" id="WP_093977554.1">
    <property type="nucleotide sequence ID" value="NZ_CP022515.1"/>
</dbReference>
<keyword evidence="1" id="KW-0472">Membrane</keyword>
<feature type="transmembrane region" description="Helical" evidence="1">
    <location>
        <begin position="34"/>
        <end position="55"/>
    </location>
</feature>
<evidence type="ECO:0000313" key="2">
    <source>
        <dbReference type="EMBL" id="ASO04590.1"/>
    </source>
</evidence>
<dbReference type="Proteomes" id="UP000204551">
    <property type="component" value="Chromosome"/>
</dbReference>
<dbReference type="EMBL" id="CP022515">
    <property type="protein sequence ID" value="ASO04590.1"/>
    <property type="molecule type" value="Genomic_DNA"/>
</dbReference>
<name>A0A221UTL7_9FLAO</name>
<proteinExistence type="predicted"/>
<evidence type="ECO:0000313" key="3">
    <source>
        <dbReference type="Proteomes" id="UP000204551"/>
    </source>
</evidence>
<protein>
    <submittedName>
        <fullName evidence="2">Uncharacterized protein</fullName>
    </submittedName>
</protein>
<dbReference type="KEGG" id="aalg:AREALGSMS7_01115"/>
<evidence type="ECO:0000256" key="1">
    <source>
        <dbReference type="SAM" id="Phobius"/>
    </source>
</evidence>
<reference evidence="2 3" key="1">
    <citation type="submission" date="2017-07" db="EMBL/GenBank/DDBJ databases">
        <title>Genome Sequence of Arenibacter algicola Strain SMS7 Isolated from a culture of the Diatom Skeletonema marinoi.</title>
        <authorList>
            <person name="Topel M."/>
            <person name="Pinder M.I.M."/>
            <person name="Johansson O.N."/>
            <person name="Kourtchenko O."/>
            <person name="Godhe A."/>
            <person name="Clarke A.K."/>
        </authorList>
    </citation>
    <scope>NUCLEOTIDE SEQUENCE [LARGE SCALE GENOMIC DNA]</scope>
    <source>
        <strain evidence="2 3">SMS7</strain>
    </source>
</reference>
<keyword evidence="1" id="KW-1133">Transmembrane helix</keyword>